<comment type="caution">
    <text evidence="3">The sequence shown here is derived from an EMBL/GenBank/DDBJ whole genome shotgun (WGS) entry which is preliminary data.</text>
</comment>
<reference evidence="3 4" key="1">
    <citation type="submission" date="2019-11" db="EMBL/GenBank/DDBJ databases">
        <authorList>
            <person name="Li J."/>
        </authorList>
    </citation>
    <scope>NUCLEOTIDE SEQUENCE [LARGE SCALE GENOMIC DNA]</scope>
    <source>
        <strain evidence="3 4">J4</strain>
    </source>
</reference>
<dbReference type="OrthoDB" id="1950084at2"/>
<protein>
    <recommendedName>
        <fullName evidence="2">ABC-three component systems C-terminal domain-containing protein</fullName>
    </recommendedName>
</protein>
<keyword evidence="4" id="KW-1185">Reference proteome</keyword>
<dbReference type="InterPro" id="IPR043504">
    <property type="entry name" value="Peptidase_S1_PA_chymotrypsin"/>
</dbReference>
<dbReference type="SUPFAM" id="SSF50494">
    <property type="entry name" value="Trypsin-like serine proteases"/>
    <property type="match status" value="1"/>
</dbReference>
<organism evidence="3 4">
    <name type="scientific">Salinibacillus xinjiangensis</name>
    <dbReference type="NCBI Taxonomy" id="1229268"/>
    <lineage>
        <taxon>Bacteria</taxon>
        <taxon>Bacillati</taxon>
        <taxon>Bacillota</taxon>
        <taxon>Bacilli</taxon>
        <taxon>Bacillales</taxon>
        <taxon>Bacillaceae</taxon>
        <taxon>Salinibacillus</taxon>
    </lineage>
</organism>
<evidence type="ECO:0000313" key="4">
    <source>
        <dbReference type="Proteomes" id="UP000480185"/>
    </source>
</evidence>
<dbReference type="InterPro" id="IPR009003">
    <property type="entry name" value="Peptidase_S1_PA"/>
</dbReference>
<keyword evidence="1" id="KW-0378">Hydrolase</keyword>
<proteinExistence type="predicted"/>
<accession>A0A6G1XA81</accession>
<dbReference type="RefSeq" id="WP_153729800.1">
    <property type="nucleotide sequence ID" value="NZ_WJNH01000013.1"/>
</dbReference>
<dbReference type="Pfam" id="PF20280">
    <property type="entry name" value="CTD4"/>
    <property type="match status" value="1"/>
</dbReference>
<sequence>MSINARYREIAVKIKCIDFEGSGCMFQPFTNEFSYVITARHCLEGTNENPQSFEKKDIEVFLHNLGTKITVLDYYFHSKYDLAVIKVKYIEGIPGTLITVPKDNVEVGLYGFPHLLNGEDTAELGHLLECKTYFNYPEQNLLEFRAIPDVSNLMNSVNKTLSGFSGSGIFLKSDNNLFLMGIFTQLKEEDGAYGALLGYDISSINDILLENQLPLLIPEELLNFESYIETAFESNEGYIQSILKRNSRPILDLAPNDIVKFHNEKLYVPYNSFVEEELLNPKLWEGWASLLTYYYMETSNLPNKSNFKLIRNRVEYSHNIKMYFTREKRLSTCIMDLFVNNYDDIELNDLIIINTKNSNPGTKSYNKDKTKRIVRKIDRADKERLVEKGIDIDDPEKLTDVEFIHIDLFQDIFSKYDEITSLPELEEKLKDCIKEVFNNVP</sequence>
<keyword evidence="1" id="KW-0720">Serine protease</keyword>
<dbReference type="GO" id="GO:0008236">
    <property type="term" value="F:serine-type peptidase activity"/>
    <property type="evidence" value="ECO:0007669"/>
    <property type="project" value="UniProtKB-KW"/>
</dbReference>
<gene>
    <name evidence="3" type="ORF">GH754_16745</name>
</gene>
<evidence type="ECO:0000313" key="3">
    <source>
        <dbReference type="EMBL" id="MRG87913.1"/>
    </source>
</evidence>
<evidence type="ECO:0000259" key="2">
    <source>
        <dbReference type="Pfam" id="PF20280"/>
    </source>
</evidence>
<dbReference type="InterPro" id="IPR046916">
    <property type="entry name" value="ABC-3C_CTD4"/>
</dbReference>
<dbReference type="AlphaFoldDB" id="A0A6G1XA81"/>
<dbReference type="Proteomes" id="UP000480185">
    <property type="component" value="Unassembled WGS sequence"/>
</dbReference>
<dbReference type="EMBL" id="WJNH01000013">
    <property type="protein sequence ID" value="MRG87913.1"/>
    <property type="molecule type" value="Genomic_DNA"/>
</dbReference>
<name>A0A6G1XA81_9BACI</name>
<dbReference type="Gene3D" id="2.40.10.10">
    <property type="entry name" value="Trypsin-like serine proteases"/>
    <property type="match status" value="1"/>
</dbReference>
<evidence type="ECO:0000256" key="1">
    <source>
        <dbReference type="ARBA" id="ARBA00022825"/>
    </source>
</evidence>
<keyword evidence="1" id="KW-0645">Protease</keyword>
<feature type="domain" description="ABC-three component systems C-terminal" evidence="2">
    <location>
        <begin position="199"/>
        <end position="413"/>
    </location>
</feature>